<proteinExistence type="predicted"/>
<dbReference type="OrthoDB" id="5428863at2759"/>
<protein>
    <submittedName>
        <fullName evidence="3">HET-domain-containing protein</fullName>
    </submittedName>
</protein>
<name>A0A6A7A1L6_9PLEO</name>
<dbReference type="Pfam" id="PF06985">
    <property type="entry name" value="HET"/>
    <property type="match status" value="1"/>
</dbReference>
<feature type="non-terminal residue" evidence="3">
    <location>
        <position position="255"/>
    </location>
</feature>
<dbReference type="EMBL" id="MU006224">
    <property type="protein sequence ID" value="KAF2827220.1"/>
    <property type="molecule type" value="Genomic_DNA"/>
</dbReference>
<organism evidence="3 4">
    <name type="scientific">Ophiobolus disseminans</name>
    <dbReference type="NCBI Taxonomy" id="1469910"/>
    <lineage>
        <taxon>Eukaryota</taxon>
        <taxon>Fungi</taxon>
        <taxon>Dikarya</taxon>
        <taxon>Ascomycota</taxon>
        <taxon>Pezizomycotina</taxon>
        <taxon>Dothideomycetes</taxon>
        <taxon>Pleosporomycetidae</taxon>
        <taxon>Pleosporales</taxon>
        <taxon>Pleosporineae</taxon>
        <taxon>Phaeosphaeriaceae</taxon>
        <taxon>Ophiobolus</taxon>
    </lineage>
</organism>
<gene>
    <name evidence="3" type="ORF">CC86DRAFT_290289</name>
</gene>
<evidence type="ECO:0000313" key="3">
    <source>
        <dbReference type="EMBL" id="KAF2827220.1"/>
    </source>
</evidence>
<feature type="region of interest" description="Disordered" evidence="1">
    <location>
        <begin position="1"/>
        <end position="20"/>
    </location>
</feature>
<evidence type="ECO:0000313" key="4">
    <source>
        <dbReference type="Proteomes" id="UP000799424"/>
    </source>
</evidence>
<reference evidence="3" key="1">
    <citation type="journal article" date="2020" name="Stud. Mycol.">
        <title>101 Dothideomycetes genomes: a test case for predicting lifestyles and emergence of pathogens.</title>
        <authorList>
            <person name="Haridas S."/>
            <person name="Albert R."/>
            <person name="Binder M."/>
            <person name="Bloem J."/>
            <person name="Labutti K."/>
            <person name="Salamov A."/>
            <person name="Andreopoulos B."/>
            <person name="Baker S."/>
            <person name="Barry K."/>
            <person name="Bills G."/>
            <person name="Bluhm B."/>
            <person name="Cannon C."/>
            <person name="Castanera R."/>
            <person name="Culley D."/>
            <person name="Daum C."/>
            <person name="Ezra D."/>
            <person name="Gonzalez J."/>
            <person name="Henrissat B."/>
            <person name="Kuo A."/>
            <person name="Liang C."/>
            <person name="Lipzen A."/>
            <person name="Lutzoni F."/>
            <person name="Magnuson J."/>
            <person name="Mondo S."/>
            <person name="Nolan M."/>
            <person name="Ohm R."/>
            <person name="Pangilinan J."/>
            <person name="Park H.-J."/>
            <person name="Ramirez L."/>
            <person name="Alfaro M."/>
            <person name="Sun H."/>
            <person name="Tritt A."/>
            <person name="Yoshinaga Y."/>
            <person name="Zwiers L.-H."/>
            <person name="Turgeon B."/>
            <person name="Goodwin S."/>
            <person name="Spatafora J."/>
            <person name="Crous P."/>
            <person name="Grigoriev I."/>
        </authorList>
    </citation>
    <scope>NUCLEOTIDE SEQUENCE</scope>
    <source>
        <strain evidence="3">CBS 113818</strain>
    </source>
</reference>
<accession>A0A6A7A1L6</accession>
<evidence type="ECO:0000256" key="1">
    <source>
        <dbReference type="SAM" id="MobiDB-lite"/>
    </source>
</evidence>
<keyword evidence="4" id="KW-1185">Reference proteome</keyword>
<feature type="domain" description="Heterokaryon incompatibility" evidence="2">
    <location>
        <begin position="94"/>
        <end position="235"/>
    </location>
</feature>
<dbReference type="InterPro" id="IPR010730">
    <property type="entry name" value="HET"/>
</dbReference>
<dbReference type="Proteomes" id="UP000799424">
    <property type="component" value="Unassembled WGS sequence"/>
</dbReference>
<dbReference type="PANTHER" id="PTHR33112">
    <property type="entry name" value="DOMAIN PROTEIN, PUTATIVE-RELATED"/>
    <property type="match status" value="1"/>
</dbReference>
<dbReference type="PANTHER" id="PTHR33112:SF1">
    <property type="entry name" value="HETEROKARYON INCOMPATIBILITY DOMAIN-CONTAINING PROTEIN"/>
    <property type="match status" value="1"/>
</dbReference>
<dbReference type="AlphaFoldDB" id="A0A6A7A1L6"/>
<evidence type="ECO:0000259" key="2">
    <source>
        <dbReference type="Pfam" id="PF06985"/>
    </source>
</evidence>
<sequence length="255" mass="28619">MPFDRIYRSGASRPPGSVGRTDELLVPITYQPPNPRTPDLGLIRTWIKICREKHTKLCSEPDLGLLASIIAIPSFRVIDCSRRSIVKPPATFEYAALSYVWGEPSGTTIDPPCPQPMIVLPEVLPRTIEGAINVAMELGFNYLWVDKYCIDQSTDQHALLMQLSSMDLIYKGAFVTIVAAAGNDAEFGLPGIGPRHRVGHPTVTINNRTWISGSREMQRSVLNSKWTTRGWTYQEAHFSRRLLTFTNEQVLFECN</sequence>